<dbReference type="RefSeq" id="WP_044838532.1">
    <property type="nucleotide sequence ID" value="NZ_CP059733.1"/>
</dbReference>
<dbReference type="PROSITE" id="PS51257">
    <property type="entry name" value="PROKAR_LIPOPROTEIN"/>
    <property type="match status" value="1"/>
</dbReference>
<dbReference type="SUPFAM" id="SSF52266">
    <property type="entry name" value="SGNH hydrolase"/>
    <property type="match status" value="1"/>
</dbReference>
<dbReference type="Proteomes" id="UP000032352">
    <property type="component" value="Chromosome"/>
</dbReference>
<reference evidence="2 3" key="2">
    <citation type="journal article" date="2022" name="Mar. Drugs">
        <title>Bioassay-Guided Fractionation Leads to the Detection of Cholic Acid Generated by the Rare Thalassomonas sp.</title>
        <authorList>
            <person name="Pheiffer F."/>
            <person name="Schneider Y.K."/>
            <person name="Hansen E.H."/>
            <person name="Andersen J.H."/>
            <person name="Isaksson J."/>
            <person name="Busche T."/>
            <person name="R C."/>
            <person name="Kalinowski J."/>
            <person name="Zyl L.V."/>
            <person name="Trindade M."/>
        </authorList>
    </citation>
    <scope>NUCLEOTIDE SEQUENCE [LARGE SCALE GENOMIC DNA]</scope>
    <source>
        <strain evidence="2 3">XOM25</strain>
    </source>
</reference>
<evidence type="ECO:0008006" key="4">
    <source>
        <dbReference type="Google" id="ProtNLM"/>
    </source>
</evidence>
<name>A0AAE9Z668_9GAMM</name>
<dbReference type="GO" id="GO:0016788">
    <property type="term" value="F:hydrolase activity, acting on ester bonds"/>
    <property type="evidence" value="ECO:0007669"/>
    <property type="project" value="UniProtKB-ARBA"/>
</dbReference>
<evidence type="ECO:0000313" key="3">
    <source>
        <dbReference type="Proteomes" id="UP000032352"/>
    </source>
</evidence>
<reference evidence="2 3" key="1">
    <citation type="journal article" date="2015" name="Genome Announc.">
        <title>Draft Genome Sequences of Marine Isolates of Thalassomonas viridans and Thalassomonas actiniarum.</title>
        <authorList>
            <person name="Olonade I."/>
            <person name="van Zyl L.J."/>
            <person name="Trindade M."/>
        </authorList>
    </citation>
    <scope>NUCLEOTIDE SEQUENCE [LARGE SCALE GENOMIC DNA]</scope>
    <source>
        <strain evidence="2 3">XOM25</strain>
    </source>
</reference>
<proteinExistence type="predicted"/>
<dbReference type="EMBL" id="CP059733">
    <property type="protein sequence ID" value="WDE07496.1"/>
    <property type="molecule type" value="Genomic_DNA"/>
</dbReference>
<keyword evidence="1" id="KW-0732">Signal</keyword>
<evidence type="ECO:0000313" key="2">
    <source>
        <dbReference type="EMBL" id="WDE07496.1"/>
    </source>
</evidence>
<evidence type="ECO:0000256" key="1">
    <source>
        <dbReference type="SAM" id="SignalP"/>
    </source>
</evidence>
<feature type="signal peptide" evidence="1">
    <location>
        <begin position="1"/>
        <end position="22"/>
    </location>
</feature>
<dbReference type="InterPro" id="IPR036514">
    <property type="entry name" value="SGNH_hydro_sf"/>
</dbReference>
<keyword evidence="3" id="KW-1185">Reference proteome</keyword>
<dbReference type="Gene3D" id="3.40.50.1110">
    <property type="entry name" value="SGNH hydrolase"/>
    <property type="match status" value="1"/>
</dbReference>
<feature type="chain" id="PRO_5041950960" description="SGNH/GDSL hydrolase family protein" evidence="1">
    <location>
        <begin position="23"/>
        <end position="270"/>
    </location>
</feature>
<protein>
    <recommendedName>
        <fullName evidence="4">SGNH/GDSL hydrolase family protein</fullName>
    </recommendedName>
</protein>
<organism evidence="2 3">
    <name type="scientific">Thalassomonas viridans</name>
    <dbReference type="NCBI Taxonomy" id="137584"/>
    <lineage>
        <taxon>Bacteria</taxon>
        <taxon>Pseudomonadati</taxon>
        <taxon>Pseudomonadota</taxon>
        <taxon>Gammaproteobacteria</taxon>
        <taxon>Alteromonadales</taxon>
        <taxon>Colwelliaceae</taxon>
        <taxon>Thalassomonas</taxon>
    </lineage>
</organism>
<sequence length="270" mass="30111">MNNPRYSLLVLCILLTSLISCSHTDPPEPPLKIFFIGNSLTGNNYLPDVLQALARANHKALVVGAELRNSTALIEHWQSGLAQQKIKAEKWHFVVLQDASASAIDQPDKTLHYGLLFAQTAVQQNSQVLLFNTWAYNGIPDWVDSYRDEQEKAAFKAFVPQMYQQTNALYAKLAQAAGGRVVPVAQAWQRLSQTAPEMMLHLPDKIHPSLQGTYLSALVFYQAIFGELPENLPLTLKTRRNLKNMDEVIQVKITQSTAEKMLAAVAAVTR</sequence>
<accession>A0AAE9Z668</accession>
<gene>
    <name evidence="2" type="ORF">SG34_011775</name>
</gene>
<dbReference type="KEGG" id="tvd:SG34_011775"/>
<dbReference type="AlphaFoldDB" id="A0AAE9Z668"/>